<keyword evidence="2 5" id="KW-0812">Transmembrane</keyword>
<proteinExistence type="predicted"/>
<evidence type="ECO:0000256" key="4">
    <source>
        <dbReference type="ARBA" id="ARBA00023136"/>
    </source>
</evidence>
<evidence type="ECO:0000256" key="5">
    <source>
        <dbReference type="SAM" id="Phobius"/>
    </source>
</evidence>
<comment type="subcellular location">
    <subcellularLocation>
        <location evidence="1">Membrane</location>
        <topology evidence="1">Multi-pass membrane protein</topology>
    </subcellularLocation>
</comment>
<keyword evidence="3 5" id="KW-1133">Transmembrane helix</keyword>
<evidence type="ECO:0000313" key="6">
    <source>
        <dbReference type="EMBL" id="KAL2069651.1"/>
    </source>
</evidence>
<sequence>MENSGESPLTAALSHLRKGDTSIATFQDPEGRVFPRSNTTKVDIFEVKNGRGIVYRDLDDDEFRKNMKDDSVDLQHTRRLRIIMLDGDEDDAERLPIAPSTLKLVLDTYKIAPRFAFYLSRQQMASGSTHFDDSTQEPVRHELWYSAVVRAPANDTLRPEQDNSRRVMNWLRTVIWADFDARTGNSTVLVFRYPVGMKEAFFAEFEGKKGAVLEVHPMIFHAHCLERLCTHTRDVNKWFFEPLYNFEQQTIGLKTPADLFSSARSLRGVYRQIRQVLSDYEIFLSTAKSLRKHNATFATLLSKYSESESRSIADSENNPKGSEREGLKASSLELQLQLDISFQQVRKELKLGKVYLTLYLERCTSGIQDTEALSSRYSAEIQLKTSREFTQISRDSTEDNKSLKTIQILTAIFLPPSLISSIFGMGFFSTDIAQEGFIDKPVVFSVASNWWWYIAITLPVTACVLLFISREWIRWHPEEKQLVWRRRSSVRSSDIEQVLKASSST</sequence>
<dbReference type="Proteomes" id="UP001595075">
    <property type="component" value="Unassembled WGS sequence"/>
</dbReference>
<keyword evidence="4 5" id="KW-0472">Membrane</keyword>
<dbReference type="InterPro" id="IPR045863">
    <property type="entry name" value="CorA_TM1_TM2"/>
</dbReference>
<evidence type="ECO:0000313" key="7">
    <source>
        <dbReference type="Proteomes" id="UP001595075"/>
    </source>
</evidence>
<accession>A0ABR4CJI2</accession>
<dbReference type="Gene3D" id="1.20.58.340">
    <property type="entry name" value="Magnesium transport protein CorA, transmembrane region"/>
    <property type="match status" value="1"/>
</dbReference>
<feature type="transmembrane region" description="Helical" evidence="5">
    <location>
        <begin position="450"/>
        <end position="468"/>
    </location>
</feature>
<comment type="caution">
    <text evidence="6">The sequence shown here is derived from an EMBL/GenBank/DDBJ whole genome shotgun (WGS) entry which is preliminary data.</text>
</comment>
<evidence type="ECO:0000256" key="2">
    <source>
        <dbReference type="ARBA" id="ARBA00022692"/>
    </source>
</evidence>
<reference evidence="6 7" key="1">
    <citation type="journal article" date="2024" name="Commun. Biol.">
        <title>Comparative genomic analysis of thermophilic fungi reveals convergent evolutionary adaptations and gene losses.</title>
        <authorList>
            <person name="Steindorff A.S."/>
            <person name="Aguilar-Pontes M.V."/>
            <person name="Robinson A.J."/>
            <person name="Andreopoulos B."/>
            <person name="LaButti K."/>
            <person name="Kuo A."/>
            <person name="Mondo S."/>
            <person name="Riley R."/>
            <person name="Otillar R."/>
            <person name="Haridas S."/>
            <person name="Lipzen A."/>
            <person name="Grimwood J."/>
            <person name="Schmutz J."/>
            <person name="Clum A."/>
            <person name="Reid I.D."/>
            <person name="Moisan M.C."/>
            <person name="Butler G."/>
            <person name="Nguyen T.T.M."/>
            <person name="Dewar K."/>
            <person name="Conant G."/>
            <person name="Drula E."/>
            <person name="Henrissat B."/>
            <person name="Hansel C."/>
            <person name="Singer S."/>
            <person name="Hutchinson M.I."/>
            <person name="de Vries R.P."/>
            <person name="Natvig D.O."/>
            <person name="Powell A.J."/>
            <person name="Tsang A."/>
            <person name="Grigoriev I.V."/>
        </authorList>
    </citation>
    <scope>NUCLEOTIDE SEQUENCE [LARGE SCALE GENOMIC DNA]</scope>
    <source>
        <strain evidence="6 7">CBS 494.80</strain>
    </source>
</reference>
<evidence type="ECO:0000256" key="3">
    <source>
        <dbReference type="ARBA" id="ARBA00022989"/>
    </source>
</evidence>
<evidence type="ECO:0000256" key="1">
    <source>
        <dbReference type="ARBA" id="ARBA00004141"/>
    </source>
</evidence>
<keyword evidence="7" id="KW-1185">Reference proteome</keyword>
<protein>
    <submittedName>
        <fullName evidence="6">Uncharacterized protein</fullName>
    </submittedName>
</protein>
<dbReference type="EMBL" id="JAZHXI010000007">
    <property type="protein sequence ID" value="KAL2069651.1"/>
    <property type="molecule type" value="Genomic_DNA"/>
</dbReference>
<organism evidence="6 7">
    <name type="scientific">Oculimacula yallundae</name>
    <dbReference type="NCBI Taxonomy" id="86028"/>
    <lineage>
        <taxon>Eukaryota</taxon>
        <taxon>Fungi</taxon>
        <taxon>Dikarya</taxon>
        <taxon>Ascomycota</taxon>
        <taxon>Pezizomycotina</taxon>
        <taxon>Leotiomycetes</taxon>
        <taxon>Helotiales</taxon>
        <taxon>Ploettnerulaceae</taxon>
        <taxon>Oculimacula</taxon>
    </lineage>
</organism>
<name>A0ABR4CJI2_9HELO</name>
<feature type="transmembrane region" description="Helical" evidence="5">
    <location>
        <begin position="408"/>
        <end position="430"/>
    </location>
</feature>
<gene>
    <name evidence="6" type="ORF">VTL71DRAFT_14330</name>
</gene>
<dbReference type="SUPFAM" id="SSF144083">
    <property type="entry name" value="Magnesium transport protein CorA, transmembrane region"/>
    <property type="match status" value="1"/>
</dbReference>